<dbReference type="PATRIC" id="fig|1526658.3.peg.1656"/>
<keyword evidence="3" id="KW-0444">Lipid biosynthesis</keyword>
<evidence type="ECO:0000256" key="4">
    <source>
        <dbReference type="ARBA" id="ARBA00022692"/>
    </source>
</evidence>
<dbReference type="AlphaFoldDB" id="A0A0N1F154"/>
<evidence type="ECO:0000256" key="2">
    <source>
        <dbReference type="ARBA" id="ARBA00008749"/>
    </source>
</evidence>
<dbReference type="GO" id="GO:0006633">
    <property type="term" value="P:fatty acid biosynthetic process"/>
    <property type="evidence" value="ECO:0007669"/>
    <property type="project" value="UniProtKB-KW"/>
</dbReference>
<evidence type="ECO:0000256" key="12">
    <source>
        <dbReference type="SAM" id="Phobius"/>
    </source>
</evidence>
<evidence type="ECO:0000313" key="15">
    <source>
        <dbReference type="Proteomes" id="UP000037822"/>
    </source>
</evidence>
<gene>
    <name evidence="14" type="ORF">AE618_22545</name>
</gene>
<reference evidence="14 15" key="1">
    <citation type="submission" date="2015-07" db="EMBL/GenBank/DDBJ databases">
        <title>Whole genome sequencing of Bosea vaviloviae isolated from cave pool.</title>
        <authorList>
            <person name="Tan N.E.H."/>
            <person name="Lee Y.P."/>
            <person name="Gan H.M."/>
            <person name="Barton H."/>
            <person name="Savka M.A."/>
        </authorList>
    </citation>
    <scope>NUCLEOTIDE SEQUENCE [LARGE SCALE GENOMIC DNA]</scope>
    <source>
        <strain evidence="14 15">SD260</strain>
    </source>
</reference>
<feature type="transmembrane region" description="Helical" evidence="12">
    <location>
        <begin position="12"/>
        <end position="32"/>
    </location>
</feature>
<comment type="subcellular location">
    <subcellularLocation>
        <location evidence="1">Membrane</location>
        <topology evidence="1">Multi-pass membrane protein</topology>
    </subcellularLocation>
</comment>
<dbReference type="Pfam" id="PF00487">
    <property type="entry name" value="FA_desaturase"/>
    <property type="match status" value="1"/>
</dbReference>
<evidence type="ECO:0000256" key="9">
    <source>
        <dbReference type="ARBA" id="ARBA00023098"/>
    </source>
</evidence>
<feature type="transmembrane region" description="Helical" evidence="12">
    <location>
        <begin position="158"/>
        <end position="180"/>
    </location>
</feature>
<dbReference type="PANTHER" id="PTHR11351:SF31">
    <property type="entry name" value="DESATURASE 1, ISOFORM A-RELATED"/>
    <property type="match status" value="1"/>
</dbReference>
<evidence type="ECO:0000256" key="10">
    <source>
        <dbReference type="ARBA" id="ARBA00023136"/>
    </source>
</evidence>
<evidence type="ECO:0000256" key="11">
    <source>
        <dbReference type="ARBA" id="ARBA00023160"/>
    </source>
</evidence>
<dbReference type="GO" id="GO:0016717">
    <property type="term" value="F:oxidoreductase activity, acting on paired donors, with oxidation of a pair of donors resulting in the reduction of molecular oxygen to two molecules of water"/>
    <property type="evidence" value="ECO:0007669"/>
    <property type="project" value="InterPro"/>
</dbReference>
<feature type="transmembrane region" description="Helical" evidence="12">
    <location>
        <begin position="38"/>
        <end position="58"/>
    </location>
</feature>
<keyword evidence="4 12" id="KW-0812">Transmembrane</keyword>
<comment type="similarity">
    <text evidence="2">Belongs to the fatty acid desaturase type 2 family.</text>
</comment>
<keyword evidence="7" id="KW-0560">Oxidoreductase</keyword>
<evidence type="ECO:0000259" key="13">
    <source>
        <dbReference type="Pfam" id="PF00487"/>
    </source>
</evidence>
<evidence type="ECO:0000256" key="8">
    <source>
        <dbReference type="ARBA" id="ARBA00023004"/>
    </source>
</evidence>
<comment type="caution">
    <text evidence="14">The sequence shown here is derived from an EMBL/GenBank/DDBJ whole genome shotgun (WGS) entry which is preliminary data.</text>
</comment>
<name>A0A0N1F154_9HYPH</name>
<keyword evidence="8" id="KW-0408">Iron</keyword>
<sequence length="417" mass="47204">MSSTSHHDDGDIVYPSAVPFVLAHLACFGAIWSGVTATSIWLAIGLYWLRMFAVTGGYHRYFSHRTYKTSRFFQFVLALLAQSTAQKSVFWWASKHRHHHRYADTEHDVHSPVQTSFAYSHVGWIFSRDHHSFDESTIPDLTKFPELRWLHRFEIAPAILLAVLCFAIDGWAGLFVGFFWSTVAVYHATFCINSLAHVHGDKDYVTGDESRNNWWLAIITMGEGWHNNHHAYQYSVRQGFHWWQIDPTYYTILGLSKLRLVWDLKQPPQAVIERSQALPPRVIERSAERLAASVPLDRVVIAFREAYAATPSLADMQLPSITLAELKTALAELQERAGDRFAEFQQQAHDTLASWDASNWHLPVLPTREQLGEKAAAMFVKTPSLDAIAARAHDLLVEAMHARLVASPAEACSGRAG</sequence>
<dbReference type="PANTHER" id="PTHR11351">
    <property type="entry name" value="ACYL-COA DESATURASE"/>
    <property type="match status" value="1"/>
</dbReference>
<proteinExistence type="inferred from homology"/>
<accession>A0A0N1F154</accession>
<evidence type="ECO:0000256" key="7">
    <source>
        <dbReference type="ARBA" id="ARBA00023002"/>
    </source>
</evidence>
<dbReference type="Proteomes" id="UP000037822">
    <property type="component" value="Unassembled WGS sequence"/>
</dbReference>
<keyword evidence="10 12" id="KW-0472">Membrane</keyword>
<dbReference type="CDD" id="cd03505">
    <property type="entry name" value="Delta9-FADS-like"/>
    <property type="match status" value="1"/>
</dbReference>
<evidence type="ECO:0000256" key="3">
    <source>
        <dbReference type="ARBA" id="ARBA00022516"/>
    </source>
</evidence>
<keyword evidence="9" id="KW-0443">Lipid metabolism</keyword>
<organism evidence="14 15">
    <name type="scientific">Bosea vaviloviae</name>
    <dbReference type="NCBI Taxonomy" id="1526658"/>
    <lineage>
        <taxon>Bacteria</taxon>
        <taxon>Pseudomonadati</taxon>
        <taxon>Pseudomonadota</taxon>
        <taxon>Alphaproteobacteria</taxon>
        <taxon>Hyphomicrobiales</taxon>
        <taxon>Boseaceae</taxon>
        <taxon>Bosea</taxon>
    </lineage>
</organism>
<evidence type="ECO:0000256" key="1">
    <source>
        <dbReference type="ARBA" id="ARBA00004141"/>
    </source>
</evidence>
<dbReference type="EMBL" id="LGSZ01000060">
    <property type="protein sequence ID" value="KPH77336.1"/>
    <property type="molecule type" value="Genomic_DNA"/>
</dbReference>
<dbReference type="InterPro" id="IPR015876">
    <property type="entry name" value="Acyl-CoA_DS"/>
</dbReference>
<keyword evidence="15" id="KW-1185">Reference proteome</keyword>
<evidence type="ECO:0000313" key="14">
    <source>
        <dbReference type="EMBL" id="KPH77336.1"/>
    </source>
</evidence>
<feature type="domain" description="Fatty acid desaturase" evidence="13">
    <location>
        <begin position="41"/>
        <end position="249"/>
    </location>
</feature>
<dbReference type="GO" id="GO:0016020">
    <property type="term" value="C:membrane"/>
    <property type="evidence" value="ECO:0007669"/>
    <property type="project" value="UniProtKB-SubCell"/>
</dbReference>
<dbReference type="RefSeq" id="WP_082365495.1">
    <property type="nucleotide sequence ID" value="NZ_LGSZ01000060.1"/>
</dbReference>
<protein>
    <submittedName>
        <fullName evidence="14">Delta 9 acyl-lipid fatty acid desaturase</fullName>
    </submittedName>
</protein>
<keyword evidence="5" id="KW-0276">Fatty acid metabolism</keyword>
<evidence type="ECO:0000256" key="6">
    <source>
        <dbReference type="ARBA" id="ARBA00022989"/>
    </source>
</evidence>
<dbReference type="PRINTS" id="PR00075">
    <property type="entry name" value="FACDDSATRASE"/>
</dbReference>
<keyword evidence="11" id="KW-0275">Fatty acid biosynthesis</keyword>
<evidence type="ECO:0000256" key="5">
    <source>
        <dbReference type="ARBA" id="ARBA00022832"/>
    </source>
</evidence>
<keyword evidence="6 12" id="KW-1133">Transmembrane helix</keyword>
<dbReference type="OrthoDB" id="19906at2"/>
<dbReference type="InterPro" id="IPR005804">
    <property type="entry name" value="FA_desaturase_dom"/>
</dbReference>